<keyword evidence="2" id="KW-0472">Membrane</keyword>
<dbReference type="AlphaFoldDB" id="A0A847H7S8"/>
<evidence type="ECO:0000256" key="2">
    <source>
        <dbReference type="SAM" id="Phobius"/>
    </source>
</evidence>
<dbReference type="Proteomes" id="UP000523614">
    <property type="component" value="Unassembled WGS sequence"/>
</dbReference>
<dbReference type="EMBL" id="JAAYYP010000040">
    <property type="protein sequence ID" value="NLF89979.1"/>
    <property type="molecule type" value="Genomic_DNA"/>
</dbReference>
<feature type="region of interest" description="Disordered" evidence="1">
    <location>
        <begin position="1"/>
        <end position="33"/>
    </location>
</feature>
<reference evidence="3 4" key="1">
    <citation type="journal article" date="2020" name="Biotechnol. Biofuels">
        <title>New insights from the biogas microbiome by comprehensive genome-resolved metagenomics of nearly 1600 species originating from multiple anaerobic digesters.</title>
        <authorList>
            <person name="Campanaro S."/>
            <person name="Treu L."/>
            <person name="Rodriguez-R L.M."/>
            <person name="Kovalovszki A."/>
            <person name="Ziels R.M."/>
            <person name="Maus I."/>
            <person name="Zhu X."/>
            <person name="Kougias P.G."/>
            <person name="Basile A."/>
            <person name="Luo G."/>
            <person name="Schluter A."/>
            <person name="Konstantinidis K.T."/>
            <person name="Angelidaki I."/>
        </authorList>
    </citation>
    <scope>NUCLEOTIDE SEQUENCE [LARGE SCALE GENOMIC DNA]</scope>
    <source>
        <strain evidence="3">AS06rmzACSIP_235</strain>
    </source>
</reference>
<protein>
    <submittedName>
        <fullName evidence="3">Uncharacterized protein</fullName>
    </submittedName>
</protein>
<keyword evidence="2" id="KW-1133">Transmembrane helix</keyword>
<accession>A0A847H7S8</accession>
<evidence type="ECO:0000256" key="1">
    <source>
        <dbReference type="SAM" id="MobiDB-lite"/>
    </source>
</evidence>
<feature type="transmembrane region" description="Helical" evidence="2">
    <location>
        <begin position="66"/>
        <end position="89"/>
    </location>
</feature>
<comment type="caution">
    <text evidence="3">The sequence shown here is derived from an EMBL/GenBank/DDBJ whole genome shotgun (WGS) entry which is preliminary data.</text>
</comment>
<gene>
    <name evidence="3" type="ORF">GX570_01320</name>
</gene>
<evidence type="ECO:0000313" key="4">
    <source>
        <dbReference type="Proteomes" id="UP000523614"/>
    </source>
</evidence>
<organism evidence="3 4">
    <name type="scientific">Corynebacterium marinum</name>
    <dbReference type="NCBI Taxonomy" id="349751"/>
    <lineage>
        <taxon>Bacteria</taxon>
        <taxon>Bacillati</taxon>
        <taxon>Actinomycetota</taxon>
        <taxon>Actinomycetes</taxon>
        <taxon>Mycobacteriales</taxon>
        <taxon>Corynebacteriaceae</taxon>
        <taxon>Corynebacterium</taxon>
    </lineage>
</organism>
<name>A0A847H7S8_9CORY</name>
<evidence type="ECO:0000313" key="3">
    <source>
        <dbReference type="EMBL" id="NLF89979.1"/>
    </source>
</evidence>
<sequence length="100" mass="11118">MSDQHDFKGIRGGFNRPEFSPGTALSGPQMRPEIAALDGTHAEQAELEDQERQESLKVNRSHRLQLSGAIGAAVLLVALIVFGMVWLWADERWAQFMALI</sequence>
<keyword evidence="2" id="KW-0812">Transmembrane</keyword>
<proteinExistence type="predicted"/>